<feature type="transmembrane region" description="Helical" evidence="1">
    <location>
        <begin position="6"/>
        <end position="26"/>
    </location>
</feature>
<dbReference type="Proteomes" id="UP000027129">
    <property type="component" value="Unassembled WGS sequence"/>
</dbReference>
<gene>
    <name evidence="2" type="ORF">Lani381_0209</name>
</gene>
<evidence type="ECO:0000313" key="2">
    <source>
        <dbReference type="EMBL" id="KDA46616.1"/>
    </source>
</evidence>
<dbReference type="EMBL" id="JMHU01000003">
    <property type="protein sequence ID" value="KDA46616.1"/>
    <property type="molecule type" value="Genomic_DNA"/>
</dbReference>
<proteinExistence type="predicted"/>
<keyword evidence="1" id="KW-0812">Transmembrane</keyword>
<name>A0ABR4RSN2_9LACO</name>
<sequence length="39" mass="4438">MDVILKNIVMITLVLLTIELGGMITVEFKQRGEKCEEMV</sequence>
<evidence type="ECO:0000313" key="3">
    <source>
        <dbReference type="Proteomes" id="UP000027129"/>
    </source>
</evidence>
<comment type="caution">
    <text evidence="2">The sequence shown here is derived from an EMBL/GenBank/DDBJ whole genome shotgun (WGS) entry which is preliminary data.</text>
</comment>
<keyword evidence="1" id="KW-1133">Transmembrane helix</keyword>
<keyword evidence="1" id="KW-0472">Membrane</keyword>
<protein>
    <submittedName>
        <fullName evidence="2">Uncharacterized protein</fullName>
    </submittedName>
</protein>
<keyword evidence="3" id="KW-1185">Reference proteome</keyword>
<reference evidence="2 3" key="1">
    <citation type="submission" date="2014-04" db="EMBL/GenBank/DDBJ databases">
        <title>Draft Genome Sequence of Lactobacillus animalis 381-IL-28.</title>
        <authorList>
            <person name="Sturino J.M."/>
            <person name="Rajendran M."/>
            <person name="Altermann E."/>
        </authorList>
    </citation>
    <scope>NUCLEOTIDE SEQUENCE [LARGE SCALE GENOMIC DNA]</scope>
    <source>
        <strain evidence="2 3">381-IL-28</strain>
    </source>
</reference>
<organism evidence="2 3">
    <name type="scientific">Ligilactobacillus animalis</name>
    <dbReference type="NCBI Taxonomy" id="1605"/>
    <lineage>
        <taxon>Bacteria</taxon>
        <taxon>Bacillati</taxon>
        <taxon>Bacillota</taxon>
        <taxon>Bacilli</taxon>
        <taxon>Lactobacillales</taxon>
        <taxon>Lactobacillaceae</taxon>
        <taxon>Ligilactobacillus</taxon>
    </lineage>
</organism>
<evidence type="ECO:0000256" key="1">
    <source>
        <dbReference type="SAM" id="Phobius"/>
    </source>
</evidence>
<accession>A0ABR4RSN2</accession>